<evidence type="ECO:0000313" key="2">
    <source>
        <dbReference type="EMBL" id="SFG79771.1"/>
    </source>
</evidence>
<keyword evidence="1" id="KW-1133">Transmembrane helix</keyword>
<feature type="transmembrane region" description="Helical" evidence="1">
    <location>
        <begin position="93"/>
        <end position="114"/>
    </location>
</feature>
<proteinExistence type="predicted"/>
<feature type="transmembrane region" description="Helical" evidence="1">
    <location>
        <begin position="67"/>
        <end position="87"/>
    </location>
</feature>
<keyword evidence="3" id="KW-1185">Reference proteome</keyword>
<organism evidence="2 3">
    <name type="scientific">Corynebacterium spheniscorum</name>
    <dbReference type="NCBI Taxonomy" id="185761"/>
    <lineage>
        <taxon>Bacteria</taxon>
        <taxon>Bacillati</taxon>
        <taxon>Actinomycetota</taxon>
        <taxon>Actinomycetes</taxon>
        <taxon>Mycobacteriales</taxon>
        <taxon>Corynebacteriaceae</taxon>
        <taxon>Corynebacterium</taxon>
    </lineage>
</organism>
<accession>A0A1I2UY17</accession>
<sequence length="123" mass="13869">MSRALFFLIDIICMALFALLARVAHQSDTMPLNFSGWLSTYWPFLLGILGAWLIMSLTKMVPTRLAPAGLFVWIFTVIVGLGIWALRHHTVPHWSFMMVASITSAVLLLGWRIIATKVLQRQA</sequence>
<dbReference type="Proteomes" id="UP000199065">
    <property type="component" value="Unassembled WGS sequence"/>
</dbReference>
<dbReference type="RefSeq" id="WP_092286913.1">
    <property type="nucleotide sequence ID" value="NZ_FOPJ01000015.1"/>
</dbReference>
<dbReference type="STRING" id="185761.SAMN05660282_01992"/>
<evidence type="ECO:0000256" key="1">
    <source>
        <dbReference type="SAM" id="Phobius"/>
    </source>
</evidence>
<gene>
    <name evidence="2" type="ORF">SAMN05660282_01992</name>
</gene>
<dbReference type="AlphaFoldDB" id="A0A1I2UY17"/>
<evidence type="ECO:0000313" key="3">
    <source>
        <dbReference type="Proteomes" id="UP000199065"/>
    </source>
</evidence>
<feature type="transmembrane region" description="Helical" evidence="1">
    <location>
        <begin position="36"/>
        <end position="55"/>
    </location>
</feature>
<keyword evidence="1" id="KW-0812">Transmembrane</keyword>
<evidence type="ECO:0008006" key="4">
    <source>
        <dbReference type="Google" id="ProtNLM"/>
    </source>
</evidence>
<dbReference type="OrthoDB" id="3698172at2"/>
<dbReference type="InterPro" id="IPR021414">
    <property type="entry name" value="DUF3054"/>
</dbReference>
<dbReference type="EMBL" id="FOPJ01000015">
    <property type="protein sequence ID" value="SFG79771.1"/>
    <property type="molecule type" value="Genomic_DNA"/>
</dbReference>
<keyword evidence="1" id="KW-0472">Membrane</keyword>
<reference evidence="2 3" key="1">
    <citation type="submission" date="2016-10" db="EMBL/GenBank/DDBJ databases">
        <authorList>
            <person name="de Groot N.N."/>
        </authorList>
    </citation>
    <scope>NUCLEOTIDE SEQUENCE [LARGE SCALE GENOMIC DNA]</scope>
    <source>
        <strain>J11</strain>
        <strain evidence="3">PG 39</strain>
    </source>
</reference>
<name>A0A1I2UY17_9CORY</name>
<protein>
    <recommendedName>
        <fullName evidence="4">DUF3054 domain-containing protein</fullName>
    </recommendedName>
</protein>
<dbReference type="Pfam" id="PF11255">
    <property type="entry name" value="DUF3054"/>
    <property type="match status" value="1"/>
</dbReference>